<dbReference type="GO" id="GO:0005507">
    <property type="term" value="F:copper ion binding"/>
    <property type="evidence" value="ECO:0007669"/>
    <property type="project" value="InterPro"/>
</dbReference>
<evidence type="ECO:0000256" key="5">
    <source>
        <dbReference type="SAM" id="SignalP"/>
    </source>
</evidence>
<dbReference type="PANTHER" id="PTHR11709:SF145">
    <property type="entry name" value="LCC1"/>
    <property type="match status" value="1"/>
</dbReference>
<dbReference type="CDD" id="cd13901">
    <property type="entry name" value="CuRO_3_MaLCC_like"/>
    <property type="match status" value="1"/>
</dbReference>
<protein>
    <submittedName>
        <fullName evidence="10">Multicopper oxidase</fullName>
    </submittedName>
</protein>
<keyword evidence="2" id="KW-0479">Metal-binding</keyword>
<evidence type="ECO:0000256" key="2">
    <source>
        <dbReference type="ARBA" id="ARBA00022723"/>
    </source>
</evidence>
<keyword evidence="4" id="KW-0186">Copper</keyword>
<reference evidence="10" key="3">
    <citation type="submission" date="2025-08" db="UniProtKB">
        <authorList>
            <consortium name="RefSeq"/>
        </authorList>
    </citation>
    <scope>IDENTIFICATION</scope>
    <source>
        <strain evidence="10">CBS 342.82</strain>
    </source>
</reference>
<feature type="chain" id="PRO_5026881634" evidence="5">
    <location>
        <begin position="20"/>
        <end position="618"/>
    </location>
</feature>
<sequence length="618" mass="68665">MAKLSKAVGALLLAGCAAASLPPLCGEYTKNLTGTTSYLPNFLTNNPLPNGYPWGTWQANDTDAYNRWPETGVKRHYDFTLTQTPCAPDGISLMCYTINGQVPGPLIEANWGDWIEVTITNNLPDEGTALHWHGFQHKGHQWMDGVPGVSQCPIAPGKSFTYLFQAQLYGSSWYHSHYDAQSANGAFGPLVVYGPNHAEYDEDIGPVILSDWVHKPYQELVQTLMAPFPDMRIPPSNNNLINGMNPYGNAEGSIAKYQFKSGKSYRLRLINAACMATQKFTIDGHFFKVIANDFVPIEPYVTDHITLAVGQRSDVIVEAWMKPGSSVWMRSWIAPCSQRIGQVEAKAAIYYDEADHSIFPTSAAGPNAYNTFCGNDDLALTLPAYPIAPPPPSVQSIIPITAQTNGTHLLWYIAGRTFRTNYNDPDLLEAKLGHLDFPYIENVHNYGTNTSIIFVVQNTGPMPHPMHLHGHNMFVLASGKCLDNRTATAFPGEDGSDVNRASFEFFAEKFTEAPNADESTFQSCWDGHITNPQNPQRRDVQQVLPGEYLVVQWNQDNPGVWPFHCHMTWHAASGFVMSILERPEDIMRMEIPSVMAQTCRDWAEWTGGNVVKQIDDGL</sequence>
<comment type="similarity">
    <text evidence="1">Belongs to the multicopper oxidase family.</text>
</comment>
<gene>
    <name evidence="10" type="ORF">K489DRAFT_374551</name>
</gene>
<keyword evidence="3" id="KW-0560">Oxidoreductase</keyword>
<dbReference type="FunFam" id="2.60.40.420:FF:000021">
    <property type="entry name" value="Extracellular dihydrogeodin oxidase/laccase"/>
    <property type="match status" value="1"/>
</dbReference>
<dbReference type="OrthoDB" id="2121828at2759"/>
<accession>A0A6J3LQS0</accession>
<evidence type="ECO:0000313" key="10">
    <source>
        <dbReference type="RefSeq" id="XP_033455257.1"/>
    </source>
</evidence>
<dbReference type="RefSeq" id="XP_033455257.1">
    <property type="nucleotide sequence ID" value="XM_033603539.1"/>
</dbReference>
<proteinExistence type="inferred from homology"/>
<evidence type="ECO:0000256" key="4">
    <source>
        <dbReference type="ARBA" id="ARBA00023008"/>
    </source>
</evidence>
<organism evidence="10">
    <name type="scientific">Dissoconium aciculare CBS 342.82</name>
    <dbReference type="NCBI Taxonomy" id="1314786"/>
    <lineage>
        <taxon>Eukaryota</taxon>
        <taxon>Fungi</taxon>
        <taxon>Dikarya</taxon>
        <taxon>Ascomycota</taxon>
        <taxon>Pezizomycotina</taxon>
        <taxon>Dothideomycetes</taxon>
        <taxon>Dothideomycetidae</taxon>
        <taxon>Mycosphaerellales</taxon>
        <taxon>Dissoconiaceae</taxon>
        <taxon>Dissoconium</taxon>
    </lineage>
</organism>
<dbReference type="Pfam" id="PF00394">
    <property type="entry name" value="Cu-oxidase"/>
    <property type="match status" value="1"/>
</dbReference>
<reference evidence="10" key="2">
    <citation type="submission" date="2020-04" db="EMBL/GenBank/DDBJ databases">
        <authorList>
            <consortium name="NCBI Genome Project"/>
        </authorList>
    </citation>
    <scope>NUCLEOTIDE SEQUENCE</scope>
    <source>
        <strain evidence="10">CBS 342.82</strain>
    </source>
</reference>
<dbReference type="Pfam" id="PF07732">
    <property type="entry name" value="Cu-oxidase_3"/>
    <property type="match status" value="1"/>
</dbReference>
<dbReference type="InterPro" id="IPR008972">
    <property type="entry name" value="Cupredoxin"/>
</dbReference>
<dbReference type="InterPro" id="IPR045087">
    <property type="entry name" value="Cu-oxidase_fam"/>
</dbReference>
<feature type="signal peptide" evidence="5">
    <location>
        <begin position="1"/>
        <end position="19"/>
    </location>
</feature>
<evidence type="ECO:0000256" key="1">
    <source>
        <dbReference type="ARBA" id="ARBA00010609"/>
    </source>
</evidence>
<evidence type="ECO:0000256" key="3">
    <source>
        <dbReference type="ARBA" id="ARBA00023002"/>
    </source>
</evidence>
<evidence type="ECO:0000259" key="6">
    <source>
        <dbReference type="Pfam" id="PF00394"/>
    </source>
</evidence>
<feature type="domain" description="Plastocyanin-like" evidence="7">
    <location>
        <begin position="436"/>
        <end position="584"/>
    </location>
</feature>
<dbReference type="InterPro" id="IPR011707">
    <property type="entry name" value="Cu-oxidase-like_N"/>
</dbReference>
<dbReference type="Proteomes" id="UP000504637">
    <property type="component" value="Unplaced"/>
</dbReference>
<evidence type="ECO:0000313" key="9">
    <source>
        <dbReference type="Proteomes" id="UP000504637"/>
    </source>
</evidence>
<dbReference type="GO" id="GO:0016491">
    <property type="term" value="F:oxidoreductase activity"/>
    <property type="evidence" value="ECO:0007669"/>
    <property type="project" value="UniProtKB-KW"/>
</dbReference>
<dbReference type="PANTHER" id="PTHR11709">
    <property type="entry name" value="MULTI-COPPER OXIDASE"/>
    <property type="match status" value="1"/>
</dbReference>
<keyword evidence="9" id="KW-1185">Reference proteome</keyword>
<evidence type="ECO:0000259" key="7">
    <source>
        <dbReference type="Pfam" id="PF07731"/>
    </source>
</evidence>
<feature type="domain" description="Plastocyanin-like" evidence="6">
    <location>
        <begin position="206"/>
        <end position="331"/>
    </location>
</feature>
<dbReference type="Gene3D" id="2.60.40.420">
    <property type="entry name" value="Cupredoxins - blue copper proteins"/>
    <property type="match status" value="3"/>
</dbReference>
<evidence type="ECO:0000259" key="8">
    <source>
        <dbReference type="Pfam" id="PF07732"/>
    </source>
</evidence>
<reference evidence="10" key="1">
    <citation type="submission" date="2020-01" db="EMBL/GenBank/DDBJ databases">
        <authorList>
            <consortium name="DOE Joint Genome Institute"/>
            <person name="Haridas S."/>
            <person name="Albert R."/>
            <person name="Binder M."/>
            <person name="Bloem J."/>
            <person name="Labutti K."/>
            <person name="Salamov A."/>
            <person name="Andreopoulos B."/>
            <person name="Baker S.E."/>
            <person name="Barry K."/>
            <person name="Bills G."/>
            <person name="Bluhm B.H."/>
            <person name="Cannon C."/>
            <person name="Castanera R."/>
            <person name="Culley D.E."/>
            <person name="Daum C."/>
            <person name="Ezra D."/>
            <person name="Gonzalez J.B."/>
            <person name="Henrissat B."/>
            <person name="Kuo A."/>
            <person name="Liang C."/>
            <person name="Lipzen A."/>
            <person name="Lutzoni F."/>
            <person name="Magnuson J."/>
            <person name="Mondo S."/>
            <person name="Nolan M."/>
            <person name="Ohm R."/>
            <person name="Pangilinan J."/>
            <person name="Park H.-J."/>
            <person name="Ramirez L."/>
            <person name="Alfaro M."/>
            <person name="Sun H."/>
            <person name="Tritt A."/>
            <person name="Yoshinaga Y."/>
            <person name="Zwiers L.-H."/>
            <person name="Turgeon B.G."/>
            <person name="Goodwin S.B."/>
            <person name="Spatafora J.W."/>
            <person name="Crous P.W."/>
            <person name="Grigoriev I.V."/>
        </authorList>
    </citation>
    <scope>NUCLEOTIDE SEQUENCE</scope>
    <source>
        <strain evidence="10">CBS 342.82</strain>
    </source>
</reference>
<dbReference type="CDD" id="cd13854">
    <property type="entry name" value="CuRO_1_MaLCC_like"/>
    <property type="match status" value="1"/>
</dbReference>
<dbReference type="SUPFAM" id="SSF49503">
    <property type="entry name" value="Cupredoxins"/>
    <property type="match status" value="3"/>
</dbReference>
<dbReference type="Pfam" id="PF07731">
    <property type="entry name" value="Cu-oxidase_2"/>
    <property type="match status" value="1"/>
</dbReference>
<name>A0A6J3LQS0_9PEZI</name>
<dbReference type="GeneID" id="54361339"/>
<dbReference type="InterPro" id="IPR011706">
    <property type="entry name" value="Cu-oxidase_C"/>
</dbReference>
<keyword evidence="5" id="KW-0732">Signal</keyword>
<dbReference type="InterPro" id="IPR001117">
    <property type="entry name" value="Cu-oxidase_2nd"/>
</dbReference>
<feature type="domain" description="Plastocyanin-like" evidence="8">
    <location>
        <begin position="82"/>
        <end position="196"/>
    </location>
</feature>
<dbReference type="AlphaFoldDB" id="A0A6J3LQS0"/>